<keyword evidence="3" id="KW-1185">Reference proteome</keyword>
<dbReference type="OrthoDB" id="2922289at2759"/>
<feature type="region of interest" description="Disordered" evidence="1">
    <location>
        <begin position="437"/>
        <end position="486"/>
    </location>
</feature>
<dbReference type="AlphaFoldDB" id="A0A165EUI3"/>
<feature type="region of interest" description="Disordered" evidence="1">
    <location>
        <begin position="499"/>
        <end position="539"/>
    </location>
</feature>
<feature type="compositionally biased region" description="Low complexity" evidence="1">
    <location>
        <begin position="477"/>
        <end position="486"/>
    </location>
</feature>
<dbReference type="EMBL" id="KV426117">
    <property type="protein sequence ID" value="KZV87717.1"/>
    <property type="molecule type" value="Genomic_DNA"/>
</dbReference>
<organism evidence="2 3">
    <name type="scientific">Exidia glandulosa HHB12029</name>
    <dbReference type="NCBI Taxonomy" id="1314781"/>
    <lineage>
        <taxon>Eukaryota</taxon>
        <taxon>Fungi</taxon>
        <taxon>Dikarya</taxon>
        <taxon>Basidiomycota</taxon>
        <taxon>Agaricomycotina</taxon>
        <taxon>Agaricomycetes</taxon>
        <taxon>Auriculariales</taxon>
        <taxon>Exidiaceae</taxon>
        <taxon>Exidia</taxon>
    </lineage>
</organism>
<name>A0A165EUI3_EXIGL</name>
<feature type="compositionally biased region" description="Polar residues" evidence="1">
    <location>
        <begin position="524"/>
        <end position="539"/>
    </location>
</feature>
<evidence type="ECO:0000313" key="2">
    <source>
        <dbReference type="EMBL" id="KZV87717.1"/>
    </source>
</evidence>
<proteinExistence type="predicted"/>
<gene>
    <name evidence="2" type="ORF">EXIGLDRAFT_839752</name>
</gene>
<dbReference type="STRING" id="1314781.A0A165EUI3"/>
<accession>A0A165EUI3</accession>
<sequence length="647" mass="72527">MGPNDGSVKLDLPGFGDVFAKYVSVAEREASLAEYRTKFGSDRVDFLLGRYGGVEVVRKNGDVVGLKPPTSIPLLEDAEVKRHLAHDHTGINGYRTLGKGLSAATLIRLARGKLVEAAMTIHQLRVEPSVLRARVESALSIHPELVQSQNSPRTLQDLSSRPTIIAGILRGELYNLLRTLAEWSLIIAYLDDIERLAERGRGMLDPEYKRDRFILMVSIANHVDSEIRRAEEYLRRTLLVKGPMAQVFARTSADDDPNGTEVNLDFSQPVVEAQDLTGFFVRFACPSAPYRCVKERWSAQENAKEEWSKRTRQECGTRDLVNYFLYKATEEEKALYPEDVHARMDDLLHILDFRDLLRHDYWRMPSYPDSRQQADAKAQKLLHDILDKSHVERHIKHLDSLDKQSTLDKIWKDFDAVSAKLARGQRLEELCGVSDIHPQWNVSPSADSETDESENLTSETAGSALPLADQPRRRRPPAAQAAPEPAFVKPFWVGSSRLIDPSGDEAQMSSTSIPKRTKRDGGRTQVTPEPSTQASPDVTSTGTISFPIFLVSARIKAIWDRVLSGGTDKGQLAFSDFEKALTALGFSKESSYGSVIRYLPPNPRDIPYICHKPHGTDATVGPVMQRQFAAHLNALYGWTKEWFGLKQ</sequence>
<dbReference type="InParanoid" id="A0A165EUI3"/>
<evidence type="ECO:0000256" key="1">
    <source>
        <dbReference type="SAM" id="MobiDB-lite"/>
    </source>
</evidence>
<dbReference type="Proteomes" id="UP000077266">
    <property type="component" value="Unassembled WGS sequence"/>
</dbReference>
<evidence type="ECO:0000313" key="3">
    <source>
        <dbReference type="Proteomes" id="UP000077266"/>
    </source>
</evidence>
<protein>
    <submittedName>
        <fullName evidence="2">Uncharacterized protein</fullName>
    </submittedName>
</protein>
<reference evidence="2 3" key="1">
    <citation type="journal article" date="2016" name="Mol. Biol. Evol.">
        <title>Comparative Genomics of Early-Diverging Mushroom-Forming Fungi Provides Insights into the Origins of Lignocellulose Decay Capabilities.</title>
        <authorList>
            <person name="Nagy L.G."/>
            <person name="Riley R."/>
            <person name="Tritt A."/>
            <person name="Adam C."/>
            <person name="Daum C."/>
            <person name="Floudas D."/>
            <person name="Sun H."/>
            <person name="Yadav J.S."/>
            <person name="Pangilinan J."/>
            <person name="Larsson K.H."/>
            <person name="Matsuura K."/>
            <person name="Barry K."/>
            <person name="Labutti K."/>
            <person name="Kuo R."/>
            <person name="Ohm R.A."/>
            <person name="Bhattacharya S.S."/>
            <person name="Shirouzu T."/>
            <person name="Yoshinaga Y."/>
            <person name="Martin F.M."/>
            <person name="Grigoriev I.V."/>
            <person name="Hibbett D.S."/>
        </authorList>
    </citation>
    <scope>NUCLEOTIDE SEQUENCE [LARGE SCALE GENOMIC DNA]</scope>
    <source>
        <strain evidence="2 3">HHB12029</strain>
    </source>
</reference>